<evidence type="ECO:0000256" key="1">
    <source>
        <dbReference type="ARBA" id="ARBA00007381"/>
    </source>
</evidence>
<dbReference type="SMART" id="SM00842">
    <property type="entry name" value="FtsA"/>
    <property type="match status" value="1"/>
</dbReference>
<reference evidence="4 5" key="1">
    <citation type="submission" date="2018-09" db="EMBL/GenBank/DDBJ databases">
        <title>Novel species of Cryobacterium.</title>
        <authorList>
            <person name="Liu Q."/>
            <person name="Xin Y.-H."/>
        </authorList>
    </citation>
    <scope>NUCLEOTIDE SEQUENCE [LARGE SCALE GENOMIC DNA]</scope>
    <source>
        <strain evidence="4 5">Hh39</strain>
    </source>
</reference>
<dbReference type="EMBL" id="QZVS01000082">
    <property type="protein sequence ID" value="RJT88530.1"/>
    <property type="molecule type" value="Genomic_DNA"/>
</dbReference>
<dbReference type="NCBIfam" id="TIGR01175">
    <property type="entry name" value="pilM"/>
    <property type="match status" value="1"/>
</dbReference>
<dbReference type="Gene3D" id="3.30.420.40">
    <property type="match status" value="2"/>
</dbReference>
<dbReference type="Pfam" id="PF11104">
    <property type="entry name" value="PilM_2"/>
    <property type="match status" value="2"/>
</dbReference>
<dbReference type="InterPro" id="IPR018181">
    <property type="entry name" value="Heat_shock_70_CS"/>
</dbReference>
<dbReference type="InterPro" id="IPR003494">
    <property type="entry name" value="SHS2_FtsA"/>
</dbReference>
<dbReference type="GO" id="GO:0051301">
    <property type="term" value="P:cell division"/>
    <property type="evidence" value="ECO:0007669"/>
    <property type="project" value="InterPro"/>
</dbReference>
<comment type="caution">
    <text evidence="4">The sequence shown here is derived from an EMBL/GenBank/DDBJ whole genome shotgun (WGS) entry which is preliminary data.</text>
</comment>
<dbReference type="SUPFAM" id="SSF53067">
    <property type="entry name" value="Actin-like ATPase domain"/>
    <property type="match status" value="2"/>
</dbReference>
<dbReference type="PIRSF" id="PIRSF019169">
    <property type="entry name" value="PilM"/>
    <property type="match status" value="1"/>
</dbReference>
<keyword evidence="5" id="KW-1185">Reference proteome</keyword>
<dbReference type="RefSeq" id="WP_119974601.1">
    <property type="nucleotide sequence ID" value="NZ_JBHSQA010000001.1"/>
</dbReference>
<comment type="similarity">
    <text evidence="1">Belongs to the heat shock protein 70 family.</text>
</comment>
<proteinExistence type="inferred from homology"/>
<name>A0A3A5MEG4_9MICO</name>
<dbReference type="InterPro" id="IPR005883">
    <property type="entry name" value="PilM"/>
</dbReference>
<dbReference type="PANTHER" id="PTHR32432:SF3">
    <property type="entry name" value="ETHANOLAMINE UTILIZATION PROTEIN EUTJ"/>
    <property type="match status" value="1"/>
</dbReference>
<sequence length="362" mass="36915">MTHTTVGIDVGSGALRAVEVAHSGSSRSGGTRPTLLRYHELALPAGAVSSGEVIEPNTVAAALKQLWAEAGFSTRSVVLGMGNQRVLARDLSVPKMSLKRIRSALPLQVQDMLPVPVNEALLDFYPISETTTENGPMVNGLLIAAVKVAVLGNVRAAELAGLTTREVDLIPFALSRSLVSRPGLTGTVCAIDIGAKTTTVVIAVHGVPHFVRIIPTGGDDLTQALRSGLEMDAGTAENLKRQVGLATVNALAGPGSWSAAPAGTDAAGIIADVIGEQLVSLRNTINYFANTRPKDPVRQIILTGGASQLPGLSAALADMTGIAVGAGDPFASVIMPSGSEAVLGDGSSRFAVALGLALGSAA</sequence>
<gene>
    <name evidence="4" type="primary">pilM</name>
    <name evidence="4" type="ORF">D6T64_10410</name>
</gene>
<organism evidence="4 5">
    <name type="scientific">Cryobacterium melibiosiphilum</name>
    <dbReference type="NCBI Taxonomy" id="995039"/>
    <lineage>
        <taxon>Bacteria</taxon>
        <taxon>Bacillati</taxon>
        <taxon>Actinomycetota</taxon>
        <taxon>Actinomycetes</taxon>
        <taxon>Micrococcales</taxon>
        <taxon>Microbacteriaceae</taxon>
        <taxon>Cryobacterium</taxon>
    </lineage>
</organism>
<evidence type="ECO:0000256" key="2">
    <source>
        <dbReference type="ARBA" id="ARBA00023016"/>
    </source>
</evidence>
<dbReference type="CDD" id="cd24049">
    <property type="entry name" value="ASKHA_NBD_PilM"/>
    <property type="match status" value="1"/>
</dbReference>
<evidence type="ECO:0000313" key="5">
    <source>
        <dbReference type="Proteomes" id="UP000272015"/>
    </source>
</evidence>
<dbReference type="InterPro" id="IPR050696">
    <property type="entry name" value="FtsA/MreB"/>
</dbReference>
<dbReference type="AlphaFoldDB" id="A0A3A5MEG4"/>
<evidence type="ECO:0000259" key="3">
    <source>
        <dbReference type="SMART" id="SM00842"/>
    </source>
</evidence>
<dbReference type="PROSITE" id="PS01036">
    <property type="entry name" value="HSP70_3"/>
    <property type="match status" value="1"/>
</dbReference>
<dbReference type="InterPro" id="IPR043129">
    <property type="entry name" value="ATPase_NBD"/>
</dbReference>
<dbReference type="OrthoDB" id="1926201at2"/>
<dbReference type="Gene3D" id="3.30.1490.300">
    <property type="match status" value="1"/>
</dbReference>
<dbReference type="Proteomes" id="UP000272015">
    <property type="component" value="Unassembled WGS sequence"/>
</dbReference>
<keyword evidence="2" id="KW-0346">Stress response</keyword>
<protein>
    <submittedName>
        <fullName evidence="4">Type IV pilus assembly protein PilM</fullName>
    </submittedName>
</protein>
<accession>A0A3A5MEG4</accession>
<feature type="domain" description="SHS2" evidence="3">
    <location>
        <begin position="5"/>
        <end position="178"/>
    </location>
</feature>
<dbReference type="PANTHER" id="PTHR32432">
    <property type="entry name" value="CELL DIVISION PROTEIN FTSA-RELATED"/>
    <property type="match status" value="1"/>
</dbReference>
<evidence type="ECO:0000313" key="4">
    <source>
        <dbReference type="EMBL" id="RJT88530.1"/>
    </source>
</evidence>